<reference evidence="1 2" key="1">
    <citation type="journal article" date="2018" name="Front. Plant Sci.">
        <title>Red Clover (Trifolium pratense) and Zigzag Clover (T. medium) - A Picture of Genomic Similarities and Differences.</title>
        <authorList>
            <person name="Dluhosova J."/>
            <person name="Istvanek J."/>
            <person name="Nedelnik J."/>
            <person name="Repkova J."/>
        </authorList>
    </citation>
    <scope>NUCLEOTIDE SEQUENCE [LARGE SCALE GENOMIC DNA]</scope>
    <source>
        <strain evidence="2">cv. 10/8</strain>
        <tissue evidence="1">Leaf</tissue>
    </source>
</reference>
<organism evidence="1 2">
    <name type="scientific">Trifolium medium</name>
    <dbReference type="NCBI Taxonomy" id="97028"/>
    <lineage>
        <taxon>Eukaryota</taxon>
        <taxon>Viridiplantae</taxon>
        <taxon>Streptophyta</taxon>
        <taxon>Embryophyta</taxon>
        <taxon>Tracheophyta</taxon>
        <taxon>Spermatophyta</taxon>
        <taxon>Magnoliopsida</taxon>
        <taxon>eudicotyledons</taxon>
        <taxon>Gunneridae</taxon>
        <taxon>Pentapetalae</taxon>
        <taxon>rosids</taxon>
        <taxon>fabids</taxon>
        <taxon>Fabales</taxon>
        <taxon>Fabaceae</taxon>
        <taxon>Papilionoideae</taxon>
        <taxon>50 kb inversion clade</taxon>
        <taxon>NPAAA clade</taxon>
        <taxon>Hologalegina</taxon>
        <taxon>IRL clade</taxon>
        <taxon>Trifolieae</taxon>
        <taxon>Trifolium</taxon>
    </lineage>
</organism>
<name>A0A392T3Q5_9FABA</name>
<proteinExistence type="predicted"/>
<evidence type="ECO:0000313" key="2">
    <source>
        <dbReference type="Proteomes" id="UP000265520"/>
    </source>
</evidence>
<protein>
    <submittedName>
        <fullName evidence="1">Uncharacterized protein</fullName>
    </submittedName>
</protein>
<dbReference type="EMBL" id="LXQA010500121">
    <property type="protein sequence ID" value="MCI55689.1"/>
    <property type="molecule type" value="Genomic_DNA"/>
</dbReference>
<dbReference type="AlphaFoldDB" id="A0A392T3Q5"/>
<sequence length="63" mass="6880">MQTTMLVEAPLVVEVDIILKSIQSFLKGTSCGRYGLRAQHLLDAMSEEGYAVARDLLGVITQV</sequence>
<keyword evidence="2" id="KW-1185">Reference proteome</keyword>
<comment type="caution">
    <text evidence="1">The sequence shown here is derived from an EMBL/GenBank/DDBJ whole genome shotgun (WGS) entry which is preliminary data.</text>
</comment>
<dbReference type="Proteomes" id="UP000265520">
    <property type="component" value="Unassembled WGS sequence"/>
</dbReference>
<accession>A0A392T3Q5</accession>
<feature type="non-terminal residue" evidence="1">
    <location>
        <position position="63"/>
    </location>
</feature>
<evidence type="ECO:0000313" key="1">
    <source>
        <dbReference type="EMBL" id="MCI55689.1"/>
    </source>
</evidence>